<evidence type="ECO:0000256" key="2">
    <source>
        <dbReference type="ARBA" id="ARBA00007511"/>
    </source>
</evidence>
<keyword evidence="4" id="KW-1133">Transmembrane helix</keyword>
<organism evidence="6 7">
    <name type="scientific">Weissella soli</name>
    <dbReference type="NCBI Taxonomy" id="155866"/>
    <lineage>
        <taxon>Bacteria</taxon>
        <taxon>Bacillati</taxon>
        <taxon>Bacillota</taxon>
        <taxon>Bacilli</taxon>
        <taxon>Lactobacillales</taxon>
        <taxon>Lactobacillaceae</taxon>
        <taxon>Weissella</taxon>
    </lineage>
</organism>
<dbReference type="OrthoDB" id="9806211at2"/>
<keyword evidence="5" id="KW-0472">Membrane</keyword>
<dbReference type="PANTHER" id="PTHR30238">
    <property type="entry name" value="MEMBRANE BOUND PREDICTED REDOX MODULATOR"/>
    <property type="match status" value="1"/>
</dbReference>
<reference evidence="6 7" key="1">
    <citation type="submission" date="2018-07" db="EMBL/GenBank/DDBJ databases">
        <title>Genomic Encyclopedia of Type Strains, Phase III (KMG-III): the genomes of soil and plant-associated and newly described type strains.</title>
        <authorList>
            <person name="Whitman W."/>
        </authorList>
    </citation>
    <scope>NUCLEOTIDE SEQUENCE [LARGE SCALE GENOMIC DNA]</scope>
    <source>
        <strain evidence="6 7">CECT 7031</strain>
    </source>
</reference>
<protein>
    <submittedName>
        <fullName evidence="6">YkoY family integral membrane protein</fullName>
    </submittedName>
</protein>
<dbReference type="GeneID" id="94545388"/>
<dbReference type="RefSeq" id="WP_070229493.1">
    <property type="nucleotide sequence ID" value="NZ_BJYO01000003.1"/>
</dbReference>
<dbReference type="KEGG" id="wso:WSWS_00176"/>
<comment type="caution">
    <text evidence="6">The sequence shown here is derived from an EMBL/GenBank/DDBJ whole genome shotgun (WGS) entry which is preliminary data.</text>
</comment>
<evidence type="ECO:0000256" key="3">
    <source>
        <dbReference type="ARBA" id="ARBA00022692"/>
    </source>
</evidence>
<evidence type="ECO:0000256" key="5">
    <source>
        <dbReference type="ARBA" id="ARBA00023136"/>
    </source>
</evidence>
<keyword evidence="7" id="KW-1185">Reference proteome</keyword>
<keyword evidence="3" id="KW-0812">Transmembrane</keyword>
<dbReference type="InterPro" id="IPR005496">
    <property type="entry name" value="Integral_membrane_TerC"/>
</dbReference>
<evidence type="ECO:0000256" key="1">
    <source>
        <dbReference type="ARBA" id="ARBA00004141"/>
    </source>
</evidence>
<comment type="similarity">
    <text evidence="2">Belongs to the TerC family.</text>
</comment>
<name>A0A288Q5D0_9LACO</name>
<evidence type="ECO:0000256" key="4">
    <source>
        <dbReference type="ARBA" id="ARBA00022989"/>
    </source>
</evidence>
<dbReference type="AlphaFoldDB" id="A0A288Q5D0"/>
<comment type="subcellular location">
    <subcellularLocation>
        <location evidence="1">Membrane</location>
        <topology evidence="1">Multi-pass membrane protein</topology>
    </subcellularLocation>
</comment>
<accession>A0A288Q5D0</accession>
<sequence>MLIDLLSPFFDAHNWHQAIMTADGWTIIISIVILESLLSVDNAVVLAAKTSTLNDPKKQQHALFAGLWSAFILRLLVIVFATYFIKIWQIKVLGALYLVYLSIDYFYKRKHPKQAIKKSKQNQTPHSFVLIVLELEMINFFFSIDSVLASVAISPNPVIVLIGGIVGILAVRFIANALMKLIHIMPEIEPMAYILIILIAIKLFMEIPAINIKISSSLFALMMGVVALVTYLFHRYRHL</sequence>
<dbReference type="Pfam" id="PF03741">
    <property type="entry name" value="TerC"/>
    <property type="match status" value="1"/>
</dbReference>
<evidence type="ECO:0000313" key="6">
    <source>
        <dbReference type="EMBL" id="RDL06497.1"/>
    </source>
</evidence>
<dbReference type="GO" id="GO:0016020">
    <property type="term" value="C:membrane"/>
    <property type="evidence" value="ECO:0007669"/>
    <property type="project" value="UniProtKB-SubCell"/>
</dbReference>
<dbReference type="Proteomes" id="UP000254912">
    <property type="component" value="Unassembled WGS sequence"/>
</dbReference>
<dbReference type="InterPro" id="IPR022493">
    <property type="entry name" value="CHP03716_TM_YkoY"/>
</dbReference>
<proteinExistence type="inferred from homology"/>
<evidence type="ECO:0000313" key="7">
    <source>
        <dbReference type="Proteomes" id="UP000254912"/>
    </source>
</evidence>
<dbReference type="EMBL" id="QRAS01000002">
    <property type="protein sequence ID" value="RDL06497.1"/>
    <property type="molecule type" value="Genomic_DNA"/>
</dbReference>
<dbReference type="NCBIfam" id="TIGR03716">
    <property type="entry name" value="R_switched_YkoY"/>
    <property type="match status" value="1"/>
</dbReference>
<gene>
    <name evidence="6" type="ORF">DFP99_0875</name>
</gene>
<dbReference type="PANTHER" id="PTHR30238:SF4">
    <property type="entry name" value="SLL1022 PROTEIN"/>
    <property type="match status" value="1"/>
</dbReference>